<reference evidence="2" key="2">
    <citation type="submission" date="2023-05" db="EMBL/GenBank/DDBJ databases">
        <authorList>
            <consortium name="Lawrence Berkeley National Laboratory"/>
            <person name="Steindorff A."/>
            <person name="Hensen N."/>
            <person name="Bonometti L."/>
            <person name="Westerberg I."/>
            <person name="Brannstrom I.O."/>
            <person name="Guillou S."/>
            <person name="Cros-Aarteil S."/>
            <person name="Calhoun S."/>
            <person name="Haridas S."/>
            <person name="Kuo A."/>
            <person name="Mondo S."/>
            <person name="Pangilinan J."/>
            <person name="Riley R."/>
            <person name="Labutti K."/>
            <person name="Andreopoulos B."/>
            <person name="Lipzen A."/>
            <person name="Chen C."/>
            <person name="Yanf M."/>
            <person name="Daum C."/>
            <person name="Ng V."/>
            <person name="Clum A."/>
            <person name="Ohm R."/>
            <person name="Martin F."/>
            <person name="Silar P."/>
            <person name="Natvig D."/>
            <person name="Lalanne C."/>
            <person name="Gautier V."/>
            <person name="Ament-Velasquez S.L."/>
            <person name="Kruys A."/>
            <person name="Hutchinson M.I."/>
            <person name="Powell A.J."/>
            <person name="Barry K."/>
            <person name="Miller A.N."/>
            <person name="Grigoriev I.V."/>
            <person name="Debuchy R."/>
            <person name="Gladieux P."/>
            <person name="Thoren M.H."/>
            <person name="Johannesson H."/>
        </authorList>
    </citation>
    <scope>NUCLEOTIDE SEQUENCE</scope>
    <source>
        <strain evidence="2">CBS 315.58</strain>
    </source>
</reference>
<proteinExistence type="predicted"/>
<evidence type="ECO:0000313" key="3">
    <source>
        <dbReference type="Proteomes" id="UP001303160"/>
    </source>
</evidence>
<keyword evidence="3" id="KW-1185">Reference proteome</keyword>
<reference evidence="2" key="1">
    <citation type="journal article" date="2023" name="Mol. Phylogenet. Evol.">
        <title>Genome-scale phylogeny and comparative genomics of the fungal order Sordariales.</title>
        <authorList>
            <person name="Hensen N."/>
            <person name="Bonometti L."/>
            <person name="Westerberg I."/>
            <person name="Brannstrom I.O."/>
            <person name="Guillou S."/>
            <person name="Cros-Aarteil S."/>
            <person name="Calhoun S."/>
            <person name="Haridas S."/>
            <person name="Kuo A."/>
            <person name="Mondo S."/>
            <person name="Pangilinan J."/>
            <person name="Riley R."/>
            <person name="LaButti K."/>
            <person name="Andreopoulos B."/>
            <person name="Lipzen A."/>
            <person name="Chen C."/>
            <person name="Yan M."/>
            <person name="Daum C."/>
            <person name="Ng V."/>
            <person name="Clum A."/>
            <person name="Steindorff A."/>
            <person name="Ohm R.A."/>
            <person name="Martin F."/>
            <person name="Silar P."/>
            <person name="Natvig D.O."/>
            <person name="Lalanne C."/>
            <person name="Gautier V."/>
            <person name="Ament-Velasquez S.L."/>
            <person name="Kruys A."/>
            <person name="Hutchinson M.I."/>
            <person name="Powell A.J."/>
            <person name="Barry K."/>
            <person name="Miller A.N."/>
            <person name="Grigoriev I.V."/>
            <person name="Debuchy R."/>
            <person name="Gladieux P."/>
            <person name="Hiltunen Thoren M."/>
            <person name="Johannesson H."/>
        </authorList>
    </citation>
    <scope>NUCLEOTIDE SEQUENCE</scope>
    <source>
        <strain evidence="2">CBS 315.58</strain>
    </source>
</reference>
<organism evidence="2 3">
    <name type="scientific">Triangularia verruculosa</name>
    <dbReference type="NCBI Taxonomy" id="2587418"/>
    <lineage>
        <taxon>Eukaryota</taxon>
        <taxon>Fungi</taxon>
        <taxon>Dikarya</taxon>
        <taxon>Ascomycota</taxon>
        <taxon>Pezizomycotina</taxon>
        <taxon>Sordariomycetes</taxon>
        <taxon>Sordariomycetidae</taxon>
        <taxon>Sordariales</taxon>
        <taxon>Podosporaceae</taxon>
        <taxon>Triangularia</taxon>
    </lineage>
</organism>
<sequence length="62" mass="6834">MERVKSKTGDAHVEAGDENPRQRHEHAVTPEGKRRFALTARFVDPSTMELQSGKGDALLNGC</sequence>
<name>A0AAN7AQP1_9PEZI</name>
<gene>
    <name evidence="2" type="ORF">QBC40DRAFT_259478</name>
</gene>
<evidence type="ECO:0000256" key="1">
    <source>
        <dbReference type="SAM" id="MobiDB-lite"/>
    </source>
</evidence>
<evidence type="ECO:0000313" key="2">
    <source>
        <dbReference type="EMBL" id="KAK4194962.1"/>
    </source>
</evidence>
<accession>A0AAN7AQP1</accession>
<comment type="caution">
    <text evidence="2">The sequence shown here is derived from an EMBL/GenBank/DDBJ whole genome shotgun (WGS) entry which is preliminary data.</text>
</comment>
<protein>
    <submittedName>
        <fullName evidence="2">Uncharacterized protein</fullName>
    </submittedName>
</protein>
<dbReference type="AlphaFoldDB" id="A0AAN7AQP1"/>
<dbReference type="EMBL" id="MU864031">
    <property type="protein sequence ID" value="KAK4194962.1"/>
    <property type="molecule type" value="Genomic_DNA"/>
</dbReference>
<dbReference type="Proteomes" id="UP001303160">
    <property type="component" value="Unassembled WGS sequence"/>
</dbReference>
<feature type="region of interest" description="Disordered" evidence="1">
    <location>
        <begin position="1"/>
        <end position="33"/>
    </location>
</feature>